<gene>
    <name evidence="1" type="ORF">AB6713_07785</name>
</gene>
<evidence type="ECO:0000313" key="1">
    <source>
        <dbReference type="EMBL" id="MEZ0474518.1"/>
    </source>
</evidence>
<comment type="caution">
    <text evidence="1">The sequence shown here is derived from an EMBL/GenBank/DDBJ whole genome shotgun (WGS) entry which is preliminary data.</text>
</comment>
<keyword evidence="2" id="KW-1185">Reference proteome</keyword>
<organism evidence="1 2">
    <name type="scientific">Luteimonas salinilitoris</name>
    <dbReference type="NCBI Taxonomy" id="3237697"/>
    <lineage>
        <taxon>Bacteria</taxon>
        <taxon>Pseudomonadati</taxon>
        <taxon>Pseudomonadota</taxon>
        <taxon>Gammaproteobacteria</taxon>
        <taxon>Lysobacterales</taxon>
        <taxon>Lysobacteraceae</taxon>
        <taxon>Luteimonas</taxon>
    </lineage>
</organism>
<accession>A0ABV4HPJ9</accession>
<sequence length="727" mass="82319">MAYFKLAPVTGITNYPVDYHSHFTGILPVRGKDDRQPSLVNLLAEALFRSDPRKSDKAELQLFDYALRFMMDEQTNPLARLASSLSRAEYERAECAAENIYVAAVLAGHIDYLDMDLLAEPAYRPDLYDAVRARIVKKALDSPVKPDQSLMKLVRYFNGKIYSSNKHTPFDDCYKMRGAFVKFFCDGDPAEFEKWDDWQQQRYRAWIRATFDYLREEGITHTQTAATQDEMKELATRAAEYNAENHTSYKLLVHTPSQYLPDGKLEAYLKDAILPLLSDDKRDIVGIDLLGAENKVGNYRELFEFLRAQETGLEANFGQGKPRALKLIVHIHCGEGSGFGSGNRSMIGYYLYEAGFPEESFFEDLPRYIIKCYKAAEGKQLATPRGTRGTATPFGLFDELFHDNSLTYRGRLLRRFDISSETSRELAAYNAKRNVMALSETLDSTPQDADRTWYRLLAEDSALFAFRLGHDYYYRNFMAAKYPQIAFDTNLGSNAITGASGLFSSIESYRINRGYRHLDGYIDTNVLRAAGDAVAYMASEALTQEQIAGLTGMSMQPEALGEILEGSKDWIVQQLQSALGPIYPQVVTKDSFYDKYCSLVLATAGGVDTPAYRYQAMARVLALFRNWRSYLLGADGQGAEHSDIQHEFLRMLILLVYGLLPTGETRIDAKVLVDLQYLLRSIAESYWRATVGPVEFKLLQDKVRLELLEGFKAPDSVVTVRRSAVRQ</sequence>
<protein>
    <submittedName>
        <fullName evidence="1">Uncharacterized protein</fullName>
    </submittedName>
</protein>
<dbReference type="RefSeq" id="WP_370563838.1">
    <property type="nucleotide sequence ID" value="NZ_JBFWIB010000005.1"/>
</dbReference>
<reference evidence="1 2" key="1">
    <citation type="submission" date="2024-07" db="EMBL/GenBank/DDBJ databases">
        <title>Luteimonas salilacus sp. nov., isolated from the shore soil of Salt Lake in Tibet of China.</title>
        <authorList>
            <person name="Zhang X."/>
            <person name="Li A."/>
        </authorList>
    </citation>
    <scope>NUCLEOTIDE SEQUENCE [LARGE SCALE GENOMIC DNA]</scope>
    <source>
        <strain evidence="1 2">B3-2-R+30</strain>
    </source>
</reference>
<dbReference type="Proteomes" id="UP001566331">
    <property type="component" value="Unassembled WGS sequence"/>
</dbReference>
<proteinExistence type="predicted"/>
<name>A0ABV4HPJ9_9GAMM</name>
<dbReference type="EMBL" id="JBFWIC010000008">
    <property type="protein sequence ID" value="MEZ0474518.1"/>
    <property type="molecule type" value="Genomic_DNA"/>
</dbReference>
<evidence type="ECO:0000313" key="2">
    <source>
        <dbReference type="Proteomes" id="UP001566331"/>
    </source>
</evidence>